<comment type="caution">
    <text evidence="1">The sequence shown here is derived from an EMBL/GenBank/DDBJ whole genome shotgun (WGS) entry which is preliminary data.</text>
</comment>
<dbReference type="Pfam" id="PF08843">
    <property type="entry name" value="AbiEii"/>
    <property type="match status" value="1"/>
</dbReference>
<protein>
    <submittedName>
        <fullName evidence="1">Uncharacterized protein</fullName>
    </submittedName>
</protein>
<proteinExistence type="predicted"/>
<accession>A0A1V1P2M4</accession>
<dbReference type="InterPro" id="IPR014942">
    <property type="entry name" value="AbiEii"/>
</dbReference>
<dbReference type="EMBL" id="ATBP01000754">
    <property type="protein sequence ID" value="ETR69043.1"/>
    <property type="molecule type" value="Genomic_DNA"/>
</dbReference>
<reference evidence="2" key="1">
    <citation type="submission" date="2012-11" db="EMBL/GenBank/DDBJ databases">
        <authorList>
            <person name="Lucero-Rivera Y.E."/>
            <person name="Tovar-Ramirez D."/>
        </authorList>
    </citation>
    <scope>NUCLEOTIDE SEQUENCE [LARGE SCALE GENOMIC DNA]</scope>
    <source>
        <strain evidence="2">Araruama</strain>
    </source>
</reference>
<dbReference type="Proteomes" id="UP000189670">
    <property type="component" value="Unassembled WGS sequence"/>
</dbReference>
<dbReference type="AlphaFoldDB" id="A0A1V1P2M4"/>
<gene>
    <name evidence="1" type="ORF">OMM_09929</name>
</gene>
<evidence type="ECO:0000313" key="2">
    <source>
        <dbReference type="Proteomes" id="UP000189670"/>
    </source>
</evidence>
<sequence length="148" mass="17548">MEIDTQPASGFHVYTVLHTQPEPFYLETLDLPSLFSGKLHAILFRQRQINIKGRDWYDLSWFLSKGIQYNFEYLKNKIAQSFNHLENAPDDLRIISPTTIQEALRNRLEQMHIDDAKKDIGRFIRVPSTLNIWSKNYFIDVINRLQHE</sequence>
<organism evidence="1 2">
    <name type="scientific">Candidatus Magnetoglobus multicellularis str. Araruama</name>
    <dbReference type="NCBI Taxonomy" id="890399"/>
    <lineage>
        <taxon>Bacteria</taxon>
        <taxon>Pseudomonadati</taxon>
        <taxon>Thermodesulfobacteriota</taxon>
        <taxon>Desulfobacteria</taxon>
        <taxon>Desulfobacterales</taxon>
        <taxon>Desulfobacteraceae</taxon>
        <taxon>Candidatus Magnetoglobus</taxon>
    </lineage>
</organism>
<name>A0A1V1P2M4_9BACT</name>
<evidence type="ECO:0000313" key="1">
    <source>
        <dbReference type="EMBL" id="ETR69043.1"/>
    </source>
</evidence>